<organism evidence="1 2">
    <name type="scientific">Flavobacterium arcticum</name>
    <dbReference type="NCBI Taxonomy" id="1784713"/>
    <lineage>
        <taxon>Bacteria</taxon>
        <taxon>Pseudomonadati</taxon>
        <taxon>Bacteroidota</taxon>
        <taxon>Flavobacteriia</taxon>
        <taxon>Flavobacteriales</taxon>
        <taxon>Flavobacteriaceae</taxon>
        <taxon>Flavobacterium</taxon>
    </lineage>
</organism>
<dbReference type="EMBL" id="CP031188">
    <property type="protein sequence ID" value="AXG74771.1"/>
    <property type="molecule type" value="Genomic_DNA"/>
</dbReference>
<name>A0A345HDW1_9FLAO</name>
<dbReference type="Proteomes" id="UP000253951">
    <property type="component" value="Chromosome"/>
</dbReference>
<dbReference type="RefSeq" id="WP_114678529.1">
    <property type="nucleotide sequence ID" value="NZ_CP031188.1"/>
</dbReference>
<evidence type="ECO:0000313" key="1">
    <source>
        <dbReference type="EMBL" id="AXG74771.1"/>
    </source>
</evidence>
<keyword evidence="2" id="KW-1185">Reference proteome</keyword>
<evidence type="ECO:0000313" key="2">
    <source>
        <dbReference type="Proteomes" id="UP000253951"/>
    </source>
</evidence>
<sequence>MKQYTNAKKPTTLQSVANVPIQRKNRENSFHLIDNRPQTTIQRKLQQSNTLPIQFVKEGEAPKVSDIFGMARGFFGKQGSPQIAALHQQMQSSGHSLLSEPAGIMSGWQAGRHETSELAKFPPSDDYRDKIAKSLPASIFRPFAAAAAGGMLKSGHEHHRMMMTPDSYNPSRDPFNPNF</sequence>
<gene>
    <name evidence="1" type="ORF">DVK85_11230</name>
</gene>
<dbReference type="KEGG" id="fat:DVK85_11230"/>
<reference evidence="1 2" key="1">
    <citation type="submission" date="2018-07" db="EMBL/GenBank/DDBJ databases">
        <title>Complete genome sequence of Flavobacterium arcticum type strain SM1502T.</title>
        <authorList>
            <person name="Li Y."/>
            <person name="Li D.-D."/>
        </authorList>
    </citation>
    <scope>NUCLEOTIDE SEQUENCE [LARGE SCALE GENOMIC DNA]</scope>
    <source>
        <strain evidence="1 2">SM1502</strain>
    </source>
</reference>
<accession>A0A345HDW1</accession>
<protein>
    <submittedName>
        <fullName evidence="1">Uncharacterized protein</fullName>
    </submittedName>
</protein>
<dbReference type="AlphaFoldDB" id="A0A345HDW1"/>
<proteinExistence type="predicted"/>